<accession>A0AAP0L8A1</accession>
<gene>
    <name evidence="1" type="ORF">Scep_001598</name>
</gene>
<comment type="caution">
    <text evidence="1">The sequence shown here is derived from an EMBL/GenBank/DDBJ whole genome shotgun (WGS) entry which is preliminary data.</text>
</comment>
<dbReference type="Proteomes" id="UP001419268">
    <property type="component" value="Unassembled WGS sequence"/>
</dbReference>
<dbReference type="AlphaFoldDB" id="A0AAP0L8A1"/>
<reference evidence="1 2" key="1">
    <citation type="submission" date="2024-01" db="EMBL/GenBank/DDBJ databases">
        <title>Genome assemblies of Stephania.</title>
        <authorList>
            <person name="Yang L."/>
        </authorList>
    </citation>
    <scope>NUCLEOTIDE SEQUENCE [LARGE SCALE GENOMIC DNA]</scope>
    <source>
        <strain evidence="1">JXDWG</strain>
        <tissue evidence="1">Leaf</tissue>
    </source>
</reference>
<dbReference type="EMBL" id="JBBNAG010000001">
    <property type="protein sequence ID" value="KAK9166407.1"/>
    <property type="molecule type" value="Genomic_DNA"/>
</dbReference>
<proteinExistence type="predicted"/>
<organism evidence="1 2">
    <name type="scientific">Stephania cephalantha</name>
    <dbReference type="NCBI Taxonomy" id="152367"/>
    <lineage>
        <taxon>Eukaryota</taxon>
        <taxon>Viridiplantae</taxon>
        <taxon>Streptophyta</taxon>
        <taxon>Embryophyta</taxon>
        <taxon>Tracheophyta</taxon>
        <taxon>Spermatophyta</taxon>
        <taxon>Magnoliopsida</taxon>
        <taxon>Ranunculales</taxon>
        <taxon>Menispermaceae</taxon>
        <taxon>Menispermoideae</taxon>
        <taxon>Cissampelideae</taxon>
        <taxon>Stephania</taxon>
    </lineage>
</organism>
<evidence type="ECO:0000313" key="2">
    <source>
        <dbReference type="Proteomes" id="UP001419268"/>
    </source>
</evidence>
<sequence length="74" mass="8037">MLSTRSSPALRLATSNRSMLLSVHRHCLLAFIGRILSLDAEAPDSNSSSSFVETKSYTKGVVGGDHIEKNPQHI</sequence>
<name>A0AAP0L8A1_9MAGN</name>
<protein>
    <submittedName>
        <fullName evidence="1">Uncharacterized protein</fullName>
    </submittedName>
</protein>
<evidence type="ECO:0000313" key="1">
    <source>
        <dbReference type="EMBL" id="KAK9166407.1"/>
    </source>
</evidence>
<keyword evidence="2" id="KW-1185">Reference proteome</keyword>